<keyword evidence="4" id="KW-0812">Transmembrane</keyword>
<keyword evidence="4" id="KW-0472">Membrane</keyword>
<dbReference type="InterPro" id="IPR022143">
    <property type="entry name" value="DUF3675"/>
</dbReference>
<reference evidence="6 7" key="1">
    <citation type="journal article" date="2019" name="Nat. Plants">
        <title>Genome sequencing of Musa balbisiana reveals subgenome evolution and function divergence in polyploid bananas.</title>
        <authorList>
            <person name="Yao X."/>
        </authorList>
    </citation>
    <scope>NUCLEOTIDE SEQUENCE [LARGE SCALE GENOMIC DNA]</scope>
    <source>
        <strain evidence="7">cv. DH-PKW</strain>
        <tissue evidence="6">Leaves</tissue>
    </source>
</reference>
<comment type="caution">
    <text evidence="6">The sequence shown here is derived from an EMBL/GenBank/DDBJ whole genome shotgun (WGS) entry which is preliminary data.</text>
</comment>
<dbReference type="EMBL" id="PYDT01000002">
    <property type="protein sequence ID" value="THU69711.1"/>
    <property type="molecule type" value="Genomic_DNA"/>
</dbReference>
<evidence type="ECO:0000256" key="4">
    <source>
        <dbReference type="SAM" id="Phobius"/>
    </source>
</evidence>
<dbReference type="GO" id="GO:0008270">
    <property type="term" value="F:zinc ion binding"/>
    <property type="evidence" value="ECO:0007669"/>
    <property type="project" value="UniProtKB-KW"/>
</dbReference>
<keyword evidence="1" id="KW-0479">Metal-binding</keyword>
<dbReference type="Gene3D" id="3.30.40.10">
    <property type="entry name" value="Zinc/RING finger domain, C3HC4 (zinc finger)"/>
    <property type="match status" value="1"/>
</dbReference>
<keyword evidence="3" id="KW-0862">Zinc</keyword>
<proteinExistence type="predicted"/>
<gene>
    <name evidence="6" type="ORF">C4D60_Mb08t17260</name>
</gene>
<dbReference type="GO" id="GO:0004842">
    <property type="term" value="F:ubiquitin-protein transferase activity"/>
    <property type="evidence" value="ECO:0007669"/>
    <property type="project" value="TreeGrafter"/>
</dbReference>
<dbReference type="Proteomes" id="UP000317650">
    <property type="component" value="Chromosome 8"/>
</dbReference>
<evidence type="ECO:0000313" key="6">
    <source>
        <dbReference type="EMBL" id="THU69711.1"/>
    </source>
</evidence>
<evidence type="ECO:0000256" key="2">
    <source>
        <dbReference type="ARBA" id="ARBA00022771"/>
    </source>
</evidence>
<organism evidence="6 7">
    <name type="scientific">Musa balbisiana</name>
    <name type="common">Banana</name>
    <dbReference type="NCBI Taxonomy" id="52838"/>
    <lineage>
        <taxon>Eukaryota</taxon>
        <taxon>Viridiplantae</taxon>
        <taxon>Streptophyta</taxon>
        <taxon>Embryophyta</taxon>
        <taxon>Tracheophyta</taxon>
        <taxon>Spermatophyta</taxon>
        <taxon>Magnoliopsida</taxon>
        <taxon>Liliopsida</taxon>
        <taxon>Zingiberales</taxon>
        <taxon>Musaceae</taxon>
        <taxon>Musa</taxon>
    </lineage>
</organism>
<accession>A0A4S8K4F3</accession>
<dbReference type="InterPro" id="IPR011016">
    <property type="entry name" value="Znf_RING-CH"/>
</dbReference>
<keyword evidence="7" id="KW-1185">Reference proteome</keyword>
<dbReference type="FunFam" id="3.30.40.10:FF:000146">
    <property type="entry name" value="RING/FYVE/PHD zinc finger protein"/>
    <property type="match status" value="1"/>
</dbReference>
<evidence type="ECO:0000256" key="1">
    <source>
        <dbReference type="ARBA" id="ARBA00022723"/>
    </source>
</evidence>
<dbReference type="Pfam" id="PF12906">
    <property type="entry name" value="RINGv"/>
    <property type="match status" value="1"/>
</dbReference>
<evidence type="ECO:0000313" key="7">
    <source>
        <dbReference type="Proteomes" id="UP000317650"/>
    </source>
</evidence>
<dbReference type="PANTHER" id="PTHR23012">
    <property type="entry name" value="RING/FYVE/PHD ZINC FINGER DOMAIN-CONTAINING"/>
    <property type="match status" value="1"/>
</dbReference>
<evidence type="ECO:0000259" key="5">
    <source>
        <dbReference type="PROSITE" id="PS51292"/>
    </source>
</evidence>
<dbReference type="CDD" id="cd16495">
    <property type="entry name" value="RING_CH-C4HC3_MARCH"/>
    <property type="match status" value="1"/>
</dbReference>
<feature type="transmembrane region" description="Helical" evidence="4">
    <location>
        <begin position="186"/>
        <end position="207"/>
    </location>
</feature>
<keyword evidence="4" id="KW-1133">Transmembrane helix</keyword>
<dbReference type="STRING" id="52838.A0A4S8K4F3"/>
<dbReference type="AlphaFoldDB" id="A0A4S8K4F3"/>
<dbReference type="PANTHER" id="PTHR23012:SF215">
    <property type="entry name" value="RING_FYVE_PHD ZINC FINGER SUPERFAMILY PROTEIN"/>
    <property type="match status" value="1"/>
</dbReference>
<protein>
    <recommendedName>
        <fullName evidence="5">RING-CH-type domain-containing protein</fullName>
    </recommendedName>
</protein>
<dbReference type="Pfam" id="PF12428">
    <property type="entry name" value="DUF3675"/>
    <property type="match status" value="1"/>
</dbReference>
<dbReference type="InterPro" id="IPR033275">
    <property type="entry name" value="MARCH-like"/>
</dbReference>
<sequence>MGDHVVLHVSRLLTPQTIGTTRGIDDSMSFVETAYCFAHTHPSTSIASSCNDQKGKEESTVGEEDEPLIQMVDCRICQEEDHIKNLEAPCACSGSLKYAHRACVQRWCSEKGDITCEICREQYKPGYIAPPLVHSDETMINVNSNWVITGSQLNLHDPRVLATTTSQGHLVEAEYAGLATDSSGAACFRSAALILMTILLLRHALIITNSDGDDDYDDDASTYFSLFLLRVVGILLPCYIMVWIISILQQWRQRQEAAALAATEVSFILQSGQQRSLHLTLAPDSPATPPQEPQQ</sequence>
<evidence type="ECO:0000256" key="3">
    <source>
        <dbReference type="ARBA" id="ARBA00022833"/>
    </source>
</evidence>
<feature type="domain" description="RING-CH-type" evidence="5">
    <location>
        <begin position="66"/>
        <end position="126"/>
    </location>
</feature>
<feature type="transmembrane region" description="Helical" evidence="4">
    <location>
        <begin position="227"/>
        <end position="248"/>
    </location>
</feature>
<dbReference type="GO" id="GO:0016020">
    <property type="term" value="C:membrane"/>
    <property type="evidence" value="ECO:0007669"/>
    <property type="project" value="TreeGrafter"/>
</dbReference>
<dbReference type="InterPro" id="IPR013083">
    <property type="entry name" value="Znf_RING/FYVE/PHD"/>
</dbReference>
<keyword evidence="2" id="KW-0863">Zinc-finger</keyword>
<dbReference type="SUPFAM" id="SSF57850">
    <property type="entry name" value="RING/U-box"/>
    <property type="match status" value="1"/>
</dbReference>
<dbReference type="SMART" id="SM00744">
    <property type="entry name" value="RINGv"/>
    <property type="match status" value="1"/>
</dbReference>
<dbReference type="GO" id="GO:0016567">
    <property type="term" value="P:protein ubiquitination"/>
    <property type="evidence" value="ECO:0007669"/>
    <property type="project" value="TreeGrafter"/>
</dbReference>
<name>A0A4S8K4F3_MUSBA</name>
<dbReference type="PROSITE" id="PS51292">
    <property type="entry name" value="ZF_RING_CH"/>
    <property type="match status" value="1"/>
</dbReference>